<dbReference type="EMBL" id="MFJC01000020">
    <property type="protein sequence ID" value="OGG09506.1"/>
    <property type="molecule type" value="Genomic_DNA"/>
</dbReference>
<dbReference type="AlphaFoldDB" id="A0A1F5ZAM8"/>
<sequence>MKKQKLINILEDQDQVSISITKAGRNRILKYALDDFHIENPKQWDGKWRLIVYDVEDRRKHLRDIFRKTVKNLGFYQLQKSVWIYPYPCEQQISFLREYYGVGNEVLYIVATHLEDDTPLREYFGLS</sequence>
<organism evidence="2 3">
    <name type="scientific">Candidatus Gottesmanbacteria bacterium RBG_16_43_7</name>
    <dbReference type="NCBI Taxonomy" id="1798373"/>
    <lineage>
        <taxon>Bacteria</taxon>
        <taxon>Candidatus Gottesmaniibacteriota</taxon>
    </lineage>
</organism>
<dbReference type="STRING" id="1798373.A2154_02305"/>
<dbReference type="Gene3D" id="3.30.70.2650">
    <property type="match status" value="1"/>
</dbReference>
<dbReference type="Proteomes" id="UP000176854">
    <property type="component" value="Unassembled WGS sequence"/>
</dbReference>
<dbReference type="Pfam" id="PF20803">
    <property type="entry name" value="PaaX_M"/>
    <property type="match status" value="1"/>
</dbReference>
<gene>
    <name evidence="2" type="ORF">A2154_02305</name>
</gene>
<feature type="domain" description="Transcriptional repressor PaaX-like central Cas2-like" evidence="1">
    <location>
        <begin position="42"/>
        <end position="118"/>
    </location>
</feature>
<accession>A0A1F5ZAM8</accession>
<protein>
    <recommendedName>
        <fullName evidence="1">Transcriptional repressor PaaX-like central Cas2-like domain-containing protein</fullName>
    </recommendedName>
</protein>
<reference evidence="2 3" key="1">
    <citation type="journal article" date="2016" name="Nat. Commun.">
        <title>Thousands of microbial genomes shed light on interconnected biogeochemical processes in an aquifer system.</title>
        <authorList>
            <person name="Anantharaman K."/>
            <person name="Brown C.T."/>
            <person name="Hug L.A."/>
            <person name="Sharon I."/>
            <person name="Castelle C.J."/>
            <person name="Probst A.J."/>
            <person name="Thomas B.C."/>
            <person name="Singh A."/>
            <person name="Wilkins M.J."/>
            <person name="Karaoz U."/>
            <person name="Brodie E.L."/>
            <person name="Williams K.H."/>
            <person name="Hubbard S.S."/>
            <person name="Banfield J.F."/>
        </authorList>
    </citation>
    <scope>NUCLEOTIDE SEQUENCE [LARGE SCALE GENOMIC DNA]</scope>
</reference>
<evidence type="ECO:0000259" key="1">
    <source>
        <dbReference type="Pfam" id="PF20803"/>
    </source>
</evidence>
<evidence type="ECO:0000313" key="3">
    <source>
        <dbReference type="Proteomes" id="UP000176854"/>
    </source>
</evidence>
<dbReference type="SUPFAM" id="SSF143430">
    <property type="entry name" value="TTP0101/SSO1404-like"/>
    <property type="match status" value="1"/>
</dbReference>
<dbReference type="InterPro" id="IPR048846">
    <property type="entry name" value="PaaX-like_central"/>
</dbReference>
<evidence type="ECO:0000313" key="2">
    <source>
        <dbReference type="EMBL" id="OGG09506.1"/>
    </source>
</evidence>
<proteinExistence type="predicted"/>
<comment type="caution">
    <text evidence="2">The sequence shown here is derived from an EMBL/GenBank/DDBJ whole genome shotgun (WGS) entry which is preliminary data.</text>
</comment>
<name>A0A1F5ZAM8_9BACT</name>